<gene>
    <name evidence="3" type="ORF">C2E21_6164</name>
</gene>
<keyword evidence="2" id="KW-0472">Membrane</keyword>
<keyword evidence="2" id="KW-0812">Transmembrane</keyword>
<dbReference type="AlphaFoldDB" id="A0A2P6TLD3"/>
<name>A0A2P6TLD3_CHLSO</name>
<dbReference type="GO" id="GO:0006457">
    <property type="term" value="P:protein folding"/>
    <property type="evidence" value="ECO:0007669"/>
    <property type="project" value="UniProtKB-ARBA"/>
</dbReference>
<keyword evidence="2" id="KW-1133">Transmembrane helix</keyword>
<feature type="transmembrane region" description="Helical" evidence="2">
    <location>
        <begin position="15"/>
        <end position="32"/>
    </location>
</feature>
<dbReference type="EMBL" id="LHPG02000012">
    <property type="protein sequence ID" value="PRW45056.1"/>
    <property type="molecule type" value="Genomic_DNA"/>
</dbReference>
<sequence length="199" mass="21787">MPGGTGTPRSQRQRLVAGLLAFVAVTKFQLSLHKKRNKLARAAAAAQEAREEEQDRQASEAALAHYGAFRQRLQGDLAVATAARDQLRQEQQSYEELEANIDMLQRERMGELRALMPLGAGLHAQAEVSDASRIYVHVALGFHPELTLDEAKAAAERRRRHLEGLLDARSGEVARIRAHLRLVEQALADLAGLTEGGAA</sequence>
<dbReference type="InterPro" id="IPR009053">
    <property type="entry name" value="Prefoldin"/>
</dbReference>
<dbReference type="Proteomes" id="UP000239899">
    <property type="component" value="Unassembled WGS sequence"/>
</dbReference>
<protein>
    <submittedName>
        <fullName evidence="3">UXT-like protein</fullName>
    </submittedName>
</protein>
<dbReference type="Gene3D" id="1.10.287.370">
    <property type="match status" value="1"/>
</dbReference>
<keyword evidence="4" id="KW-1185">Reference proteome</keyword>
<feature type="coiled-coil region" evidence="1">
    <location>
        <begin position="32"/>
        <end position="114"/>
    </location>
</feature>
<dbReference type="InterPro" id="IPR004127">
    <property type="entry name" value="Prefoldin_subunit_alpha"/>
</dbReference>
<evidence type="ECO:0000313" key="3">
    <source>
        <dbReference type="EMBL" id="PRW45056.1"/>
    </source>
</evidence>
<reference evidence="3 4" key="1">
    <citation type="journal article" date="2018" name="Plant J.">
        <title>Genome sequences of Chlorella sorokiniana UTEX 1602 and Micractinium conductrix SAG 241.80: implications to maltose excretion by a green alga.</title>
        <authorList>
            <person name="Arriola M.B."/>
            <person name="Velmurugan N."/>
            <person name="Zhang Y."/>
            <person name="Plunkett M.H."/>
            <person name="Hondzo H."/>
            <person name="Barney B.M."/>
        </authorList>
    </citation>
    <scope>NUCLEOTIDE SEQUENCE [LARGE SCALE GENOMIC DNA]</scope>
    <source>
        <strain evidence="4">UTEX 1602</strain>
    </source>
</reference>
<dbReference type="GO" id="GO:0009409">
    <property type="term" value="P:response to cold"/>
    <property type="evidence" value="ECO:0007669"/>
    <property type="project" value="UniProtKB-ARBA"/>
</dbReference>
<dbReference type="SUPFAM" id="SSF46579">
    <property type="entry name" value="Prefoldin"/>
    <property type="match status" value="1"/>
</dbReference>
<comment type="caution">
    <text evidence="3">The sequence shown here is derived from an EMBL/GenBank/DDBJ whole genome shotgun (WGS) entry which is preliminary data.</text>
</comment>
<evidence type="ECO:0000313" key="4">
    <source>
        <dbReference type="Proteomes" id="UP000239899"/>
    </source>
</evidence>
<dbReference type="CDD" id="cd23158">
    <property type="entry name" value="Prefoldin_UXT"/>
    <property type="match status" value="1"/>
</dbReference>
<proteinExistence type="predicted"/>
<keyword evidence="1" id="KW-0175">Coiled coil</keyword>
<dbReference type="STRING" id="3076.A0A2P6TLD3"/>
<evidence type="ECO:0000256" key="1">
    <source>
        <dbReference type="SAM" id="Coils"/>
    </source>
</evidence>
<evidence type="ECO:0000256" key="2">
    <source>
        <dbReference type="SAM" id="Phobius"/>
    </source>
</evidence>
<dbReference type="OrthoDB" id="532789at2759"/>
<accession>A0A2P6TLD3</accession>
<organism evidence="3 4">
    <name type="scientific">Chlorella sorokiniana</name>
    <name type="common">Freshwater green alga</name>
    <dbReference type="NCBI Taxonomy" id="3076"/>
    <lineage>
        <taxon>Eukaryota</taxon>
        <taxon>Viridiplantae</taxon>
        <taxon>Chlorophyta</taxon>
        <taxon>core chlorophytes</taxon>
        <taxon>Trebouxiophyceae</taxon>
        <taxon>Chlorellales</taxon>
        <taxon>Chlorellaceae</taxon>
        <taxon>Chlorella clade</taxon>
        <taxon>Chlorella</taxon>
    </lineage>
</organism>
<dbReference type="Pfam" id="PF02996">
    <property type="entry name" value="Prefoldin"/>
    <property type="match status" value="1"/>
</dbReference>